<gene>
    <name evidence="2" type="ORF">UFOPK3516_00409</name>
</gene>
<organism evidence="2">
    <name type="scientific">freshwater metagenome</name>
    <dbReference type="NCBI Taxonomy" id="449393"/>
    <lineage>
        <taxon>unclassified sequences</taxon>
        <taxon>metagenomes</taxon>
        <taxon>ecological metagenomes</taxon>
    </lineage>
</organism>
<feature type="transmembrane region" description="Helical" evidence="1">
    <location>
        <begin position="38"/>
        <end position="57"/>
    </location>
</feature>
<sequence>MKKGPWIILIIFYVILTVAALGRSGFQLATKFSDAPVAYLLSALSAVIYAVATVSLIRSGRAWDTVGWATLSIEFAGVIVIGSLSVLDPTLFPHDTVWSFFGRGYLFIPLVLPAVGMFYLYRRASKEKRS</sequence>
<feature type="transmembrane region" description="Helical" evidence="1">
    <location>
        <begin position="7"/>
        <end position="26"/>
    </location>
</feature>
<accession>A0A6J7FET1</accession>
<feature type="transmembrane region" description="Helical" evidence="1">
    <location>
        <begin position="66"/>
        <end position="84"/>
    </location>
</feature>
<feature type="transmembrane region" description="Helical" evidence="1">
    <location>
        <begin position="104"/>
        <end position="121"/>
    </location>
</feature>
<keyword evidence="1" id="KW-0812">Transmembrane</keyword>
<keyword evidence="1" id="KW-0472">Membrane</keyword>
<reference evidence="2" key="1">
    <citation type="submission" date="2020-05" db="EMBL/GenBank/DDBJ databases">
        <authorList>
            <person name="Chiriac C."/>
            <person name="Salcher M."/>
            <person name="Ghai R."/>
            <person name="Kavagutti S V."/>
        </authorList>
    </citation>
    <scope>NUCLEOTIDE SEQUENCE</scope>
</reference>
<dbReference type="AlphaFoldDB" id="A0A6J7FET1"/>
<dbReference type="EMBL" id="CAFBMB010000018">
    <property type="protein sequence ID" value="CAB4891500.1"/>
    <property type="molecule type" value="Genomic_DNA"/>
</dbReference>
<name>A0A6J7FET1_9ZZZZ</name>
<evidence type="ECO:0000256" key="1">
    <source>
        <dbReference type="SAM" id="Phobius"/>
    </source>
</evidence>
<protein>
    <submittedName>
        <fullName evidence="2">Unannotated protein</fullName>
    </submittedName>
</protein>
<keyword evidence="1" id="KW-1133">Transmembrane helix</keyword>
<proteinExistence type="predicted"/>
<evidence type="ECO:0000313" key="2">
    <source>
        <dbReference type="EMBL" id="CAB4891500.1"/>
    </source>
</evidence>